<reference evidence="2" key="1">
    <citation type="submission" date="2016-10" db="EMBL/GenBank/DDBJ databases">
        <authorList>
            <person name="Varghese N."/>
        </authorList>
    </citation>
    <scope>NUCLEOTIDE SEQUENCE [LARGE SCALE GENOMIC DNA]</scope>
    <source>
        <strain evidence="2">DSM 17980</strain>
    </source>
</reference>
<dbReference type="AlphaFoldDB" id="A0A1I7JUX7"/>
<dbReference type="Gene3D" id="3.40.50.720">
    <property type="entry name" value="NAD(P)-binding Rossmann-like Domain"/>
    <property type="match status" value="1"/>
</dbReference>
<organism evidence="1 2">
    <name type="scientific">Alicyclobacillus macrosporangiidus</name>
    <dbReference type="NCBI Taxonomy" id="392015"/>
    <lineage>
        <taxon>Bacteria</taxon>
        <taxon>Bacillati</taxon>
        <taxon>Bacillota</taxon>
        <taxon>Bacilli</taxon>
        <taxon>Bacillales</taxon>
        <taxon>Alicyclobacillaceae</taxon>
        <taxon>Alicyclobacillus</taxon>
    </lineage>
</organism>
<dbReference type="NCBIfam" id="TIGR03693">
    <property type="entry name" value="ocin_ThiF_like"/>
    <property type="match status" value="1"/>
</dbReference>
<gene>
    <name evidence="1" type="ORF">SAMN05421543_1129</name>
</gene>
<dbReference type="EMBL" id="FPBV01000012">
    <property type="protein sequence ID" value="SFU89000.1"/>
    <property type="molecule type" value="Genomic_DNA"/>
</dbReference>
<keyword evidence="2" id="KW-1185">Reference proteome</keyword>
<dbReference type="Proteomes" id="UP000183508">
    <property type="component" value="Unassembled WGS sequence"/>
</dbReference>
<protein>
    <submittedName>
        <fullName evidence="1">Putative thiazole-containing bacteriocin maturation protein</fullName>
    </submittedName>
</protein>
<accession>A0A1I7JUX7</accession>
<dbReference type="STRING" id="392015.SAMN05421543_1129"/>
<dbReference type="InterPro" id="IPR022368">
    <property type="entry name" value="Thiazole_bacteriocin_mat_put"/>
</dbReference>
<evidence type="ECO:0000313" key="2">
    <source>
        <dbReference type="Proteomes" id="UP000183508"/>
    </source>
</evidence>
<dbReference type="RefSeq" id="WP_245783953.1">
    <property type="nucleotide sequence ID" value="NZ_FPBV01000012.1"/>
</dbReference>
<name>A0A1I7JUX7_9BACL</name>
<evidence type="ECO:0000313" key="1">
    <source>
        <dbReference type="EMBL" id="SFU89000.1"/>
    </source>
</evidence>
<proteinExistence type="predicted"/>
<sequence length="653" mass="71206">MKLHPSMRLKVKGDTFFVPDDDGGVYFRNNEGSFRMEGRNIEAWINHLMPVFDGAHTLGELTDGLDEAHRKRVYEIAQILYDNGYLRDEASDPPHSLRAEIFTSYAPQMEFLDYLFGAGAHHFELYRKARVLVVGAGHLLLSSVSALLESGLPRIHVLVTDEVPTDRGRLTELVRHAQRSDPDVSLREVGMPGMGREVLRAAVRAFDAVLYVSQTGRLEELMTFEATCRDEGKRFLPAICAGQVGLVGPFTGPGCPASWASAWRRIHPTAITKDAHVHAFSSTAGAMMANVLVLEWLKWVAGDRSAEEEARFFLLNFETLEGNWHSFLPHPLVAGTTPPVPVTDLEGEWGAVDEPADPPDLFPFFARLTSPVAGIFHLWEEGDLVQLPVAQCRVQVVDPLSPGPARLLPETVCAGLTHEEARREAGLVGVETYVSRLMEEPGVSLSLRPSGEPADGGRHLHTGVGAGETLAEGVSRALVRCLEEALRQRVQDASPWVWRVVRTDIGDLHCRCYLEALTVLGGEPEIGLGAPVLGCPVVWVRSGERWFAGAGLNVTLACRAALTHALLSLQDGETHASGHGCETQSVRLAEGMVQSLSIPALPSGTPVNDVHAALRRLQDIGIRADVVDVSPEPWVKEGLAGVFTVTLRKETSP</sequence>
<dbReference type="Gene3D" id="3.90.930.60">
    <property type="match status" value="1"/>
</dbReference>